<evidence type="ECO:0000256" key="1">
    <source>
        <dbReference type="SAM" id="MobiDB-lite"/>
    </source>
</evidence>
<dbReference type="AlphaFoldDB" id="A0A8J5J5A9"/>
<dbReference type="EMBL" id="JAENGY010000077">
    <property type="protein sequence ID" value="KAG6974973.1"/>
    <property type="molecule type" value="Genomic_DNA"/>
</dbReference>
<proteinExistence type="predicted"/>
<reference evidence="2" key="1">
    <citation type="submission" date="2021-01" db="EMBL/GenBank/DDBJ databases">
        <title>Phytophthora aleatoria, a newly-described species from Pinus radiata is distinct from Phytophthora cactorum isolates based on comparative genomics.</title>
        <authorList>
            <person name="Mcdougal R."/>
            <person name="Panda P."/>
            <person name="Williams N."/>
            <person name="Studholme D.J."/>
        </authorList>
    </citation>
    <scope>NUCLEOTIDE SEQUENCE</scope>
    <source>
        <strain evidence="2">NZFS 4037</strain>
    </source>
</reference>
<name>A0A8J5J5A9_9STRA</name>
<feature type="region of interest" description="Disordered" evidence="1">
    <location>
        <begin position="1"/>
        <end position="22"/>
    </location>
</feature>
<evidence type="ECO:0000313" key="3">
    <source>
        <dbReference type="Proteomes" id="UP000709295"/>
    </source>
</evidence>
<comment type="caution">
    <text evidence="2">The sequence shown here is derived from an EMBL/GenBank/DDBJ whole genome shotgun (WGS) entry which is preliminary data.</text>
</comment>
<protein>
    <submittedName>
        <fullName evidence="2">Uncharacterized protein</fullName>
    </submittedName>
</protein>
<feature type="non-terminal residue" evidence="2">
    <location>
        <position position="1"/>
    </location>
</feature>
<sequence>FEQIKSRLPFSSTSTKGRGRSNIHLTPIDRLPFQALKSRSAKCTTFSLAICAWREFAGHSVLRFSYETTVLHDVFCRS</sequence>
<organism evidence="2 3">
    <name type="scientific">Phytophthora aleatoria</name>
    <dbReference type="NCBI Taxonomy" id="2496075"/>
    <lineage>
        <taxon>Eukaryota</taxon>
        <taxon>Sar</taxon>
        <taxon>Stramenopiles</taxon>
        <taxon>Oomycota</taxon>
        <taxon>Peronosporomycetes</taxon>
        <taxon>Peronosporales</taxon>
        <taxon>Peronosporaceae</taxon>
        <taxon>Phytophthora</taxon>
    </lineage>
</organism>
<keyword evidence="3" id="KW-1185">Reference proteome</keyword>
<dbReference type="Proteomes" id="UP000709295">
    <property type="component" value="Unassembled WGS sequence"/>
</dbReference>
<evidence type="ECO:0000313" key="2">
    <source>
        <dbReference type="EMBL" id="KAG6974973.1"/>
    </source>
</evidence>
<gene>
    <name evidence="2" type="ORF">JG688_00002763</name>
</gene>
<accession>A0A8J5J5A9</accession>